<comment type="caution">
    <text evidence="2">The sequence shown here is derived from an EMBL/GenBank/DDBJ whole genome shotgun (WGS) entry which is preliminary data.</text>
</comment>
<keyword evidence="2" id="KW-0378">Hydrolase</keyword>
<proteinExistence type="predicted"/>
<feature type="signal peptide" evidence="1">
    <location>
        <begin position="1"/>
        <end position="39"/>
    </location>
</feature>
<dbReference type="Proteomes" id="UP001500016">
    <property type="component" value="Unassembled WGS sequence"/>
</dbReference>
<feature type="chain" id="PRO_5047205119" evidence="1">
    <location>
        <begin position="40"/>
        <end position="408"/>
    </location>
</feature>
<keyword evidence="2" id="KW-0645">Protease</keyword>
<keyword evidence="3" id="KW-1185">Reference proteome</keyword>
<keyword evidence="1" id="KW-0732">Signal</keyword>
<dbReference type="RefSeq" id="WP_344529038.1">
    <property type="nucleotide sequence ID" value="NZ_BAAAPE010000008.1"/>
</dbReference>
<evidence type="ECO:0000313" key="3">
    <source>
        <dbReference type="Proteomes" id="UP001500016"/>
    </source>
</evidence>
<dbReference type="PANTHER" id="PTHR41775">
    <property type="entry name" value="SECRETED PROTEIN-RELATED"/>
    <property type="match status" value="1"/>
</dbReference>
<gene>
    <name evidence="2" type="ORF">GCM10009801_34940</name>
</gene>
<accession>A0ABN2W013</accession>
<name>A0ABN2W013_9ACTN</name>
<reference evidence="2 3" key="1">
    <citation type="journal article" date="2019" name="Int. J. Syst. Evol. Microbiol.">
        <title>The Global Catalogue of Microorganisms (GCM) 10K type strain sequencing project: providing services to taxonomists for standard genome sequencing and annotation.</title>
        <authorList>
            <consortium name="The Broad Institute Genomics Platform"/>
            <consortium name="The Broad Institute Genome Sequencing Center for Infectious Disease"/>
            <person name="Wu L."/>
            <person name="Ma J."/>
        </authorList>
    </citation>
    <scope>NUCLEOTIDE SEQUENCE [LARGE SCALE GENOMIC DNA]</scope>
    <source>
        <strain evidence="2 3">JCM 15478</strain>
    </source>
</reference>
<dbReference type="EMBL" id="BAAAPE010000008">
    <property type="protein sequence ID" value="GAA2078194.1"/>
    <property type="molecule type" value="Genomic_DNA"/>
</dbReference>
<evidence type="ECO:0000313" key="2">
    <source>
        <dbReference type="EMBL" id="GAA2078194.1"/>
    </source>
</evidence>
<keyword evidence="2" id="KW-0482">Metalloprotease</keyword>
<evidence type="ECO:0000256" key="1">
    <source>
        <dbReference type="SAM" id="SignalP"/>
    </source>
</evidence>
<sequence length="408" mass="43724">MTSRNERRRRHRRPTGRTALTVTTALATAGLALTPVSTATPSATAGACAIDAPRGTGEGPVRPGFVRPRGEKRALMLMVDFSDLPAVTPAAARAAFFSRYGDAYLKRASYGKYRLRLSPTPHWIRMPRPWSSYGIARGVPTPLMRQYVQEALDAARAQGVRLGGADLVYVVADANVPAAPTVSQAHTFPTLRSGRARVNSAALIFGRTGDSALWQRGNFVHEANHLYGLPDLYNVRKGASVEYAGGWDTMSMAGISDLLGWHKWKFGWIPPRDVGCVTSPGTTEHTLSPVGSPGARLAVVRTGRHTALVAEARTREGLDADICAEGVLLYTVDSRVPTGRGPVRVVDAHPRSGGGPDCADRLPTELAELSDAPFRPGESHTFANGVRATATRALDGGYGVRFTVPPKR</sequence>
<organism evidence="2 3">
    <name type="scientific">Streptomyces albiaxialis</name>
    <dbReference type="NCBI Taxonomy" id="329523"/>
    <lineage>
        <taxon>Bacteria</taxon>
        <taxon>Bacillati</taxon>
        <taxon>Actinomycetota</taxon>
        <taxon>Actinomycetes</taxon>
        <taxon>Kitasatosporales</taxon>
        <taxon>Streptomycetaceae</taxon>
        <taxon>Streptomyces</taxon>
    </lineage>
</organism>
<dbReference type="PANTHER" id="PTHR41775:SF1">
    <property type="entry name" value="PEPTIDASE M6-LIKE DOMAIN-CONTAINING PROTEIN"/>
    <property type="match status" value="1"/>
</dbReference>
<protein>
    <submittedName>
        <fullName evidence="2">M6 family metalloprotease domain-containing protein</fullName>
    </submittedName>
</protein>
<dbReference type="GO" id="GO:0008237">
    <property type="term" value="F:metallopeptidase activity"/>
    <property type="evidence" value="ECO:0007669"/>
    <property type="project" value="UniProtKB-KW"/>
</dbReference>